<evidence type="ECO:0000256" key="1">
    <source>
        <dbReference type="SAM" id="MobiDB-lite"/>
    </source>
</evidence>
<feature type="compositionally biased region" description="Basic residues" evidence="1">
    <location>
        <begin position="35"/>
        <end position="58"/>
    </location>
</feature>
<dbReference type="HOGENOM" id="CLU_056774_1_0_1"/>
<evidence type="ECO:0000313" key="3">
    <source>
        <dbReference type="EMBL" id="EGG02741.1"/>
    </source>
</evidence>
<evidence type="ECO:0000259" key="2">
    <source>
        <dbReference type="Pfam" id="PF20515"/>
    </source>
</evidence>
<dbReference type="Proteomes" id="UP000001072">
    <property type="component" value="Unassembled WGS sequence"/>
</dbReference>
<dbReference type="eggNOG" id="ENOG502SX9H">
    <property type="taxonomic scope" value="Eukaryota"/>
</dbReference>
<dbReference type="InterPro" id="IPR046798">
    <property type="entry name" value="2OG-FeII_Oxy_6"/>
</dbReference>
<proteinExistence type="predicted"/>
<accession>F4RXL0</accession>
<dbReference type="KEGG" id="mlr:MELLADRAFT_90632"/>
<dbReference type="AlphaFoldDB" id="F4RXL0"/>
<protein>
    <recommendedName>
        <fullName evidence="2">Tet-like 2OG-Fe(II) oxygenase domain-containing protein</fullName>
    </recommendedName>
</protein>
<gene>
    <name evidence="3" type="ORF">MELLADRAFT_90632</name>
</gene>
<sequence>MGTDGVPRYPIFSKVSDLFAARARRTHFTMGKGQPSKKKRSSSSQNHGKRLSNARTRIRPNPGPSNHLNRRTARTSHFDTLRKELTESLGLPSDCRIYFLKKYDLTNLPDTPRLKITHQNSVILDADTWKVLQVIRFSPFSELTEEKMNKMNFTIKTIYNHALARSTVKVNHAMKGIKHPGEMYVAGFRGASDKGRKLGVTALSAKTSRTMEAIAKDEARMDDLAIINDTLAEWMSTLCMRAFQSNLDLALKFSVPSFSDKKWSDSPNANVIASSIAVTRDGFNNNPHPDFDATPYAYGLFSRINRATGELHWVELSDYLGDIEGCYFILDQYHVELCLDGCDGVVECCWASDELHHTSASTTYNEGWIPIRPKDSPITRFGCSLQISAALVNRIDGLLKMKEVL</sequence>
<dbReference type="Pfam" id="PF20515">
    <property type="entry name" value="2OG-FeII_Oxy_6"/>
    <property type="match status" value="1"/>
</dbReference>
<dbReference type="InParanoid" id="F4RXL0"/>
<organism evidence="4">
    <name type="scientific">Melampsora larici-populina (strain 98AG31 / pathotype 3-4-7)</name>
    <name type="common">Poplar leaf rust fungus</name>
    <dbReference type="NCBI Taxonomy" id="747676"/>
    <lineage>
        <taxon>Eukaryota</taxon>
        <taxon>Fungi</taxon>
        <taxon>Dikarya</taxon>
        <taxon>Basidiomycota</taxon>
        <taxon>Pucciniomycotina</taxon>
        <taxon>Pucciniomycetes</taxon>
        <taxon>Pucciniales</taxon>
        <taxon>Melampsoraceae</taxon>
        <taxon>Melampsora</taxon>
    </lineage>
</organism>
<dbReference type="OrthoDB" id="2496844at2759"/>
<evidence type="ECO:0000313" key="4">
    <source>
        <dbReference type="Proteomes" id="UP000001072"/>
    </source>
</evidence>
<feature type="domain" description="Tet-like 2OG-Fe(II) oxygenase" evidence="2">
    <location>
        <begin position="148"/>
        <end position="359"/>
    </location>
</feature>
<dbReference type="EMBL" id="GL883128">
    <property type="protein sequence ID" value="EGG02741.1"/>
    <property type="molecule type" value="Genomic_DNA"/>
</dbReference>
<dbReference type="VEuPathDB" id="FungiDB:MELLADRAFT_90632"/>
<reference evidence="4" key="1">
    <citation type="journal article" date="2011" name="Proc. Natl. Acad. Sci. U.S.A.">
        <title>Obligate biotrophy features unraveled by the genomic analysis of rust fungi.</title>
        <authorList>
            <person name="Duplessis S."/>
            <person name="Cuomo C.A."/>
            <person name="Lin Y.-C."/>
            <person name="Aerts A."/>
            <person name="Tisserant E."/>
            <person name="Veneault-Fourrey C."/>
            <person name="Joly D.L."/>
            <person name="Hacquard S."/>
            <person name="Amselem J."/>
            <person name="Cantarel B.L."/>
            <person name="Chiu R."/>
            <person name="Coutinho P.M."/>
            <person name="Feau N."/>
            <person name="Field M."/>
            <person name="Frey P."/>
            <person name="Gelhaye E."/>
            <person name="Goldberg J."/>
            <person name="Grabherr M.G."/>
            <person name="Kodira C.D."/>
            <person name="Kohler A."/>
            <person name="Kuees U."/>
            <person name="Lindquist E.A."/>
            <person name="Lucas S.M."/>
            <person name="Mago R."/>
            <person name="Mauceli E."/>
            <person name="Morin E."/>
            <person name="Murat C."/>
            <person name="Pangilinan J.L."/>
            <person name="Park R."/>
            <person name="Pearson M."/>
            <person name="Quesneville H."/>
            <person name="Rouhier N."/>
            <person name="Sakthikumar S."/>
            <person name="Salamov A.A."/>
            <person name="Schmutz J."/>
            <person name="Selles B."/>
            <person name="Shapiro H."/>
            <person name="Tanguay P."/>
            <person name="Tuskan G.A."/>
            <person name="Henrissat B."/>
            <person name="Van de Peer Y."/>
            <person name="Rouze P."/>
            <person name="Ellis J.G."/>
            <person name="Dodds P.N."/>
            <person name="Schein J.E."/>
            <person name="Zhong S."/>
            <person name="Hamelin R.C."/>
            <person name="Grigoriev I.V."/>
            <person name="Szabo L.J."/>
            <person name="Martin F."/>
        </authorList>
    </citation>
    <scope>NUCLEOTIDE SEQUENCE [LARGE SCALE GENOMIC DNA]</scope>
    <source>
        <strain evidence="4">98AG31 / pathotype 3-4-7</strain>
    </source>
</reference>
<feature type="region of interest" description="Disordered" evidence="1">
    <location>
        <begin position="27"/>
        <end position="76"/>
    </location>
</feature>
<name>F4RXL0_MELLP</name>
<dbReference type="GeneID" id="18935639"/>
<dbReference type="RefSeq" id="XP_007413854.1">
    <property type="nucleotide sequence ID" value="XM_007413792.1"/>
</dbReference>
<keyword evidence="4" id="KW-1185">Reference proteome</keyword>